<protein>
    <submittedName>
        <fullName evidence="2">Uncharacterized protein</fullName>
    </submittedName>
</protein>
<keyword evidence="1" id="KW-0472">Membrane</keyword>
<sequence>MSRIDPSRRPPGRRWYAVAGGAALLGVAASGALLVTGILSWIEDFPALGDRFRGGESVRVDLRAGQPAVLYVSPDTASYDWRCTGTMAGAPVAVTEAPYTFTFFSGGRTWAARYELRADRDGSVDLTCAPAAQTRSALLAVGRSPTTGGCCASWRPRWRRAGLPPCLASPWAACSPWSCGAGGGLTGPADLRADGPVDSLAQEVGVPVVPRVLVNQVQHHEA</sequence>
<dbReference type="EMBL" id="BLPG01000001">
    <property type="protein sequence ID" value="GFJ94835.1"/>
    <property type="molecule type" value="Genomic_DNA"/>
</dbReference>
<proteinExistence type="predicted"/>
<reference evidence="2 3" key="2">
    <citation type="submission" date="2020-03" db="EMBL/GenBank/DDBJ databases">
        <authorList>
            <person name="Ichikawa N."/>
            <person name="Kimura A."/>
            <person name="Kitahashi Y."/>
            <person name="Uohara A."/>
        </authorList>
    </citation>
    <scope>NUCLEOTIDE SEQUENCE [LARGE SCALE GENOMIC DNA]</scope>
    <source>
        <strain evidence="2 3">NBRC 108638</strain>
    </source>
</reference>
<gene>
    <name evidence="2" type="ORF">Prum_084770</name>
</gene>
<organism evidence="2 3">
    <name type="scientific">Phytohabitans rumicis</name>
    <dbReference type="NCBI Taxonomy" id="1076125"/>
    <lineage>
        <taxon>Bacteria</taxon>
        <taxon>Bacillati</taxon>
        <taxon>Actinomycetota</taxon>
        <taxon>Actinomycetes</taxon>
        <taxon>Micromonosporales</taxon>
        <taxon>Micromonosporaceae</taxon>
    </lineage>
</organism>
<accession>A0A6V8LQ78</accession>
<keyword evidence="1" id="KW-0812">Transmembrane</keyword>
<comment type="caution">
    <text evidence="2">The sequence shown here is derived from an EMBL/GenBank/DDBJ whole genome shotgun (WGS) entry which is preliminary data.</text>
</comment>
<keyword evidence="1" id="KW-1133">Transmembrane helix</keyword>
<evidence type="ECO:0000256" key="1">
    <source>
        <dbReference type="SAM" id="Phobius"/>
    </source>
</evidence>
<dbReference type="Proteomes" id="UP000482960">
    <property type="component" value="Unassembled WGS sequence"/>
</dbReference>
<reference evidence="2 3" key="1">
    <citation type="submission" date="2020-03" db="EMBL/GenBank/DDBJ databases">
        <title>Whole genome shotgun sequence of Phytohabitans rumicis NBRC 108638.</title>
        <authorList>
            <person name="Komaki H."/>
            <person name="Tamura T."/>
        </authorList>
    </citation>
    <scope>NUCLEOTIDE SEQUENCE [LARGE SCALE GENOMIC DNA]</scope>
    <source>
        <strain evidence="2 3">NBRC 108638</strain>
    </source>
</reference>
<dbReference type="AlphaFoldDB" id="A0A6V8LQ78"/>
<name>A0A6V8LQ78_9ACTN</name>
<feature type="transmembrane region" description="Helical" evidence="1">
    <location>
        <begin position="15"/>
        <end position="42"/>
    </location>
</feature>
<dbReference type="RefSeq" id="WP_173082113.1">
    <property type="nucleotide sequence ID" value="NZ_BLPG01000001.1"/>
</dbReference>
<evidence type="ECO:0000313" key="2">
    <source>
        <dbReference type="EMBL" id="GFJ94835.1"/>
    </source>
</evidence>
<evidence type="ECO:0000313" key="3">
    <source>
        <dbReference type="Proteomes" id="UP000482960"/>
    </source>
</evidence>
<keyword evidence="3" id="KW-1185">Reference proteome</keyword>